<dbReference type="Proteomes" id="UP000334923">
    <property type="component" value="Unassembled WGS sequence"/>
</dbReference>
<dbReference type="EMBL" id="CABFVA020000070">
    <property type="protein sequence ID" value="VVM06578.1"/>
    <property type="molecule type" value="Genomic_DNA"/>
</dbReference>
<dbReference type="Gene3D" id="3.40.50.150">
    <property type="entry name" value="Vaccinia Virus protein VP39"/>
    <property type="match status" value="1"/>
</dbReference>
<dbReference type="SUPFAM" id="SSF53335">
    <property type="entry name" value="S-adenosyl-L-methionine-dependent methyltransferases"/>
    <property type="match status" value="1"/>
</dbReference>
<dbReference type="RefSeq" id="WP_178086968.1">
    <property type="nucleotide sequence ID" value="NZ_CABFVA020000070.1"/>
</dbReference>
<dbReference type="Pfam" id="PF08241">
    <property type="entry name" value="Methyltransf_11"/>
    <property type="match status" value="1"/>
</dbReference>
<dbReference type="GO" id="GO:0008757">
    <property type="term" value="F:S-adenosylmethionine-dependent methyltransferase activity"/>
    <property type="evidence" value="ECO:0007669"/>
    <property type="project" value="InterPro"/>
</dbReference>
<evidence type="ECO:0000313" key="3">
    <source>
        <dbReference type="Proteomes" id="UP000334923"/>
    </source>
</evidence>
<accession>A0A5E6MBJ2</accession>
<dbReference type="InterPro" id="IPR029063">
    <property type="entry name" value="SAM-dependent_MTases_sf"/>
</dbReference>
<dbReference type="AlphaFoldDB" id="A0A5E6MBJ2"/>
<evidence type="ECO:0000313" key="2">
    <source>
        <dbReference type="EMBL" id="VVM06578.1"/>
    </source>
</evidence>
<gene>
    <name evidence="2" type="ORF">MAMT_01290</name>
</gene>
<protein>
    <recommendedName>
        <fullName evidence="1">Methyltransferase type 11 domain-containing protein</fullName>
    </recommendedName>
</protein>
<proteinExistence type="predicted"/>
<feature type="domain" description="Methyltransferase type 11" evidence="1">
    <location>
        <begin position="28"/>
        <end position="77"/>
    </location>
</feature>
<keyword evidence="3" id="KW-1185">Reference proteome</keyword>
<name>A0A5E6MBJ2_9BACT</name>
<sequence>MKLYVGANGMRPEGYQTIDIDPATRPDVVADLRDMGHVPTGSVEEIVANAVLEHIEWPDAFQALSEMVRILKVGGQLKISVPDMSLYARRLIAGDNSFHLMAVIYGVGGRVNSHQAHRFGYTPGMLCDLAELLGCGRFDWFDMNGFQDAAGGWMPRAAGPMAEALNFCCTKLGAPPVPPDDLYKAMVAQPMTDPLVLAGECKAGSGVAHAEAEAPSLYQRLHYKYTDLLMRCKQLERGNAEARQARDELARIQRSWTWRLGVRLRQWERRLRSVRKVLFRG</sequence>
<evidence type="ECO:0000259" key="1">
    <source>
        <dbReference type="Pfam" id="PF08241"/>
    </source>
</evidence>
<reference evidence="2 3" key="1">
    <citation type="submission" date="2019-09" db="EMBL/GenBank/DDBJ databases">
        <authorList>
            <person name="Cremers G."/>
        </authorList>
    </citation>
    <scope>NUCLEOTIDE SEQUENCE [LARGE SCALE GENOMIC DNA]</scope>
    <source>
        <strain evidence="2">4A</strain>
    </source>
</reference>
<dbReference type="InterPro" id="IPR013216">
    <property type="entry name" value="Methyltransf_11"/>
</dbReference>
<organism evidence="2 3">
    <name type="scientific">Methylacidimicrobium tartarophylax</name>
    <dbReference type="NCBI Taxonomy" id="1041768"/>
    <lineage>
        <taxon>Bacteria</taxon>
        <taxon>Pseudomonadati</taxon>
        <taxon>Verrucomicrobiota</taxon>
        <taxon>Methylacidimicrobium</taxon>
    </lineage>
</organism>